<feature type="domain" description="NmrA-like" evidence="1">
    <location>
        <begin position="6"/>
        <end position="230"/>
    </location>
</feature>
<dbReference type="Gene3D" id="3.90.25.10">
    <property type="entry name" value="UDP-galactose 4-epimerase, domain 1"/>
    <property type="match status" value="1"/>
</dbReference>
<evidence type="ECO:0000259" key="1">
    <source>
        <dbReference type="Pfam" id="PF05368"/>
    </source>
</evidence>
<dbReference type="Proteomes" id="UP000032414">
    <property type="component" value="Chromosome I"/>
</dbReference>
<sequence>MQNHKPVVLILGATGQIGQLVTAELAKNDQIMLRPAARKQEQLEALANRYGNSVYIDLDQPQTFAPALQGANRLFLLTGYSVSMVAQSKTIIDAAKKAGVEFIVHLGVFSQAWDCSTPHFAWHQLIESYIKHLGFKWTFLHPNCFFQNLTNFSLLKNNKFRWYTSKPCGWIALEDLAEAAAKILIEGPEKHHAKDYWFSTESLELQELIKILSNTTGKHITADLQPPDQFLTDQSTDLASLDPYAYSVAESFAQIEDGRMAFIGNVKDDMQILCNRKGLSFEQWAKQHKTKLIQCLDFVGNGNINWG</sequence>
<dbReference type="Pfam" id="PF05368">
    <property type="entry name" value="NmrA"/>
    <property type="match status" value="1"/>
</dbReference>
<dbReference type="PANTHER" id="PTHR43162">
    <property type="match status" value="1"/>
</dbReference>
<dbReference type="PATRIC" id="fig|451.8.peg.160"/>
<name>A0A098GEL8_LEGMI</name>
<protein>
    <submittedName>
        <fullName evidence="3">Uncharacterized conserved protein YbjT, contains NAD(P)-binding and DUF2867 domains</fullName>
    </submittedName>
</protein>
<evidence type="ECO:0000313" key="5">
    <source>
        <dbReference type="Proteomes" id="UP000182998"/>
    </source>
</evidence>
<reference evidence="2" key="1">
    <citation type="submission" date="2014-09" db="EMBL/GenBank/DDBJ databases">
        <authorList>
            <person name="GOMEZ-VALERO Laura"/>
        </authorList>
    </citation>
    <scope>NUCLEOTIDE SEQUENCE</scope>
    <source>
        <strain evidence="2">ATCC33218</strain>
    </source>
</reference>
<dbReference type="Proteomes" id="UP000182998">
    <property type="component" value="Unassembled WGS sequence"/>
</dbReference>
<dbReference type="AlphaFoldDB" id="A0A098GEL8"/>
<dbReference type="RefSeq" id="WP_045098431.1">
    <property type="nucleotide sequence ID" value="NZ_CP020614.1"/>
</dbReference>
<keyword evidence="5" id="KW-1185">Reference proteome</keyword>
<evidence type="ECO:0000313" key="3">
    <source>
        <dbReference type="EMBL" id="SCY53799.1"/>
    </source>
</evidence>
<gene>
    <name evidence="2" type="ORF">LMI_0583</name>
    <name evidence="3" type="ORF">SAMN02982997_02016</name>
</gene>
<dbReference type="PANTHER" id="PTHR43162:SF1">
    <property type="entry name" value="PRESTALK A DIFFERENTIATION PROTEIN A"/>
    <property type="match status" value="1"/>
</dbReference>
<dbReference type="EMBL" id="LN614830">
    <property type="protein sequence ID" value="CEG59926.1"/>
    <property type="molecule type" value="Genomic_DNA"/>
</dbReference>
<dbReference type="OrthoDB" id="109735at2"/>
<dbReference type="InterPro" id="IPR008030">
    <property type="entry name" value="NmrA-like"/>
</dbReference>
<dbReference type="HOGENOM" id="CLU_007383_10_6_6"/>
<dbReference type="InterPro" id="IPR036291">
    <property type="entry name" value="NAD(P)-bd_dom_sf"/>
</dbReference>
<dbReference type="SUPFAM" id="SSF51735">
    <property type="entry name" value="NAD(P)-binding Rossmann-fold domains"/>
    <property type="match status" value="1"/>
</dbReference>
<evidence type="ECO:0000313" key="2">
    <source>
        <dbReference type="EMBL" id="CEG59926.1"/>
    </source>
</evidence>
<evidence type="ECO:0000313" key="4">
    <source>
        <dbReference type="Proteomes" id="UP000032414"/>
    </source>
</evidence>
<dbReference type="KEGG" id="tmc:LMI_0583"/>
<organism evidence="2 4">
    <name type="scientific">Legionella micdadei</name>
    <name type="common">Tatlockia micdadei</name>
    <dbReference type="NCBI Taxonomy" id="451"/>
    <lineage>
        <taxon>Bacteria</taxon>
        <taxon>Pseudomonadati</taxon>
        <taxon>Pseudomonadota</taxon>
        <taxon>Gammaproteobacteria</taxon>
        <taxon>Legionellales</taxon>
        <taxon>Legionellaceae</taxon>
        <taxon>Legionella</taxon>
    </lineage>
</organism>
<accession>A0A098GEL8</accession>
<dbReference type="STRING" id="451.B6N58_12405"/>
<reference evidence="4" key="2">
    <citation type="submission" date="2014-09" db="EMBL/GenBank/DDBJ databases">
        <authorList>
            <person name="Gomez-Valero L."/>
        </authorList>
    </citation>
    <scope>NUCLEOTIDE SEQUENCE [LARGE SCALE GENOMIC DNA]</scope>
    <source>
        <strain evidence="4">ATCC33218</strain>
    </source>
</reference>
<proteinExistence type="predicted"/>
<dbReference type="EMBL" id="FMVN01000009">
    <property type="protein sequence ID" value="SCY53799.1"/>
    <property type="molecule type" value="Genomic_DNA"/>
</dbReference>
<dbReference type="InterPro" id="IPR051604">
    <property type="entry name" value="Ergot_Alk_Oxidoreductase"/>
</dbReference>
<reference evidence="3 5" key="3">
    <citation type="submission" date="2016-10" db="EMBL/GenBank/DDBJ databases">
        <authorList>
            <person name="Varghese N."/>
            <person name="Submissions S."/>
        </authorList>
    </citation>
    <scope>NUCLEOTIDE SEQUENCE [LARGE SCALE GENOMIC DNA]</scope>
    <source>
        <strain evidence="3 5">ATCC 33218</strain>
    </source>
</reference>
<dbReference type="Gene3D" id="3.40.50.720">
    <property type="entry name" value="NAD(P)-binding Rossmann-like Domain"/>
    <property type="match status" value="1"/>
</dbReference>